<name>A0A1M7UKI5_9FIRM</name>
<sequence>MSLKILNTEKAPGAIGPYSQGIQAGNLIFTSGQLPLNPATGELASDIRSATKQSLENVKNILESTGSSLDKIVKTLIFLRDMNDFAEMNEVYGSYFPTNPPARSAVQVARLPKDAIIEIEAIALV</sequence>
<evidence type="ECO:0000313" key="3">
    <source>
        <dbReference type="Proteomes" id="UP000184010"/>
    </source>
</evidence>
<comment type="similarity">
    <text evidence="1">Belongs to the RutC family.</text>
</comment>
<dbReference type="EMBL" id="FRDN01000013">
    <property type="protein sequence ID" value="SHN83444.1"/>
    <property type="molecule type" value="Genomic_DNA"/>
</dbReference>
<evidence type="ECO:0000313" key="2">
    <source>
        <dbReference type="EMBL" id="SHN83444.1"/>
    </source>
</evidence>
<dbReference type="Proteomes" id="UP000184010">
    <property type="component" value="Unassembled WGS sequence"/>
</dbReference>
<dbReference type="CDD" id="cd00448">
    <property type="entry name" value="YjgF_YER057c_UK114_family"/>
    <property type="match status" value="1"/>
</dbReference>
<dbReference type="InterPro" id="IPR006175">
    <property type="entry name" value="YjgF/YER057c/UK114"/>
</dbReference>
<reference evidence="3" key="1">
    <citation type="submission" date="2016-12" db="EMBL/GenBank/DDBJ databases">
        <authorList>
            <person name="Varghese N."/>
            <person name="Submissions S."/>
        </authorList>
    </citation>
    <scope>NUCLEOTIDE SEQUENCE [LARGE SCALE GENOMIC DNA]</scope>
    <source>
        <strain evidence="3">DSM 11544</strain>
    </source>
</reference>
<dbReference type="PANTHER" id="PTHR11803">
    <property type="entry name" value="2-IMINOBUTANOATE/2-IMINOPROPANOATE DEAMINASE RIDA"/>
    <property type="match status" value="1"/>
</dbReference>
<dbReference type="STRING" id="1121395.SAMN02745215_04033"/>
<gene>
    <name evidence="2" type="ORF">SAMN02745215_04033</name>
</gene>
<accession>A0A1M7UKI5</accession>
<dbReference type="AlphaFoldDB" id="A0A1M7UKI5"/>
<dbReference type="PANTHER" id="PTHR11803:SF39">
    <property type="entry name" value="2-IMINOBUTANOATE_2-IMINOPROPANOATE DEAMINASE"/>
    <property type="match status" value="1"/>
</dbReference>
<dbReference type="GO" id="GO:0005829">
    <property type="term" value="C:cytosol"/>
    <property type="evidence" value="ECO:0007669"/>
    <property type="project" value="TreeGrafter"/>
</dbReference>
<dbReference type="Pfam" id="PF01042">
    <property type="entry name" value="Ribonuc_L-PSP"/>
    <property type="match status" value="1"/>
</dbReference>
<dbReference type="FunFam" id="3.30.1330.40:FF:000001">
    <property type="entry name" value="L-PSP family endoribonuclease"/>
    <property type="match status" value="1"/>
</dbReference>
<dbReference type="InterPro" id="IPR035959">
    <property type="entry name" value="RutC-like_sf"/>
</dbReference>
<dbReference type="InterPro" id="IPR019897">
    <property type="entry name" value="RidA_CS"/>
</dbReference>
<dbReference type="RefSeq" id="WP_072774243.1">
    <property type="nucleotide sequence ID" value="NZ_FRDN01000013.1"/>
</dbReference>
<evidence type="ECO:0000256" key="1">
    <source>
        <dbReference type="ARBA" id="ARBA00010552"/>
    </source>
</evidence>
<dbReference type="NCBIfam" id="TIGR00004">
    <property type="entry name" value="Rid family detoxifying hydrolase"/>
    <property type="match status" value="1"/>
</dbReference>
<dbReference type="InterPro" id="IPR006056">
    <property type="entry name" value="RidA"/>
</dbReference>
<dbReference type="Gene3D" id="3.30.1330.40">
    <property type="entry name" value="RutC-like"/>
    <property type="match status" value="1"/>
</dbReference>
<keyword evidence="3" id="KW-1185">Reference proteome</keyword>
<dbReference type="GO" id="GO:0019239">
    <property type="term" value="F:deaminase activity"/>
    <property type="evidence" value="ECO:0007669"/>
    <property type="project" value="TreeGrafter"/>
</dbReference>
<protein>
    <submittedName>
        <fullName evidence="2">Endoribonuclease L-PSP</fullName>
    </submittedName>
</protein>
<dbReference type="PROSITE" id="PS01094">
    <property type="entry name" value="UPF0076"/>
    <property type="match status" value="1"/>
</dbReference>
<dbReference type="SUPFAM" id="SSF55298">
    <property type="entry name" value="YjgF-like"/>
    <property type="match status" value="1"/>
</dbReference>
<organism evidence="2 3">
    <name type="scientific">Desulfitobacterium chlororespirans DSM 11544</name>
    <dbReference type="NCBI Taxonomy" id="1121395"/>
    <lineage>
        <taxon>Bacteria</taxon>
        <taxon>Bacillati</taxon>
        <taxon>Bacillota</taxon>
        <taxon>Clostridia</taxon>
        <taxon>Eubacteriales</taxon>
        <taxon>Desulfitobacteriaceae</taxon>
        <taxon>Desulfitobacterium</taxon>
    </lineage>
</organism>
<proteinExistence type="inferred from homology"/>